<sequence>MDELNNKLNLAMKSTKESGLVLGGVLKSILKRLNEGGK</sequence>
<dbReference type="AlphaFoldDB" id="A0A2W0CK48"/>
<evidence type="ECO:0000313" key="2">
    <source>
        <dbReference type="Proteomes" id="UP000247459"/>
    </source>
</evidence>
<proteinExistence type="predicted"/>
<name>A0A2W0CK48_9BACL</name>
<dbReference type="Proteomes" id="UP000247459">
    <property type="component" value="Unassembled WGS sequence"/>
</dbReference>
<reference evidence="1 2" key="1">
    <citation type="submission" date="2018-01" db="EMBL/GenBank/DDBJ databases">
        <title>Genome sequence of the PGP bacterium Paenibacillus illinoisensis E3.</title>
        <authorList>
            <person name="Rolli E."/>
            <person name="Marasco R."/>
            <person name="Bessem C."/>
            <person name="Michoud G."/>
            <person name="Gaiarsa S."/>
            <person name="Borin S."/>
            <person name="Daffonchio D."/>
        </authorList>
    </citation>
    <scope>NUCLEOTIDE SEQUENCE [LARGE SCALE GENOMIC DNA]</scope>
    <source>
        <strain evidence="1 2">E3</strain>
    </source>
</reference>
<comment type="caution">
    <text evidence="1">The sequence shown here is derived from an EMBL/GenBank/DDBJ whole genome shotgun (WGS) entry which is preliminary data.</text>
</comment>
<evidence type="ECO:0000313" key="1">
    <source>
        <dbReference type="EMBL" id="PYY28198.1"/>
    </source>
</evidence>
<gene>
    <name evidence="1" type="ORF">PIL02S_03344</name>
</gene>
<dbReference type="EMBL" id="PRLG01000020">
    <property type="protein sequence ID" value="PYY28198.1"/>
    <property type="molecule type" value="Genomic_DNA"/>
</dbReference>
<protein>
    <submittedName>
        <fullName evidence="1">Uncharacterized protein</fullName>
    </submittedName>
</protein>
<accession>A0A2W0CK48</accession>
<organism evidence="1 2">
    <name type="scientific">Paenibacillus illinoisensis</name>
    <dbReference type="NCBI Taxonomy" id="59845"/>
    <lineage>
        <taxon>Bacteria</taxon>
        <taxon>Bacillati</taxon>
        <taxon>Bacillota</taxon>
        <taxon>Bacilli</taxon>
        <taxon>Bacillales</taxon>
        <taxon>Paenibacillaceae</taxon>
        <taxon>Paenibacillus</taxon>
    </lineage>
</organism>